<keyword evidence="11" id="KW-0325">Glycoprotein</keyword>
<keyword evidence="7 13" id="KW-1133">Transmembrane helix</keyword>
<keyword evidence="6" id="KW-0249">Electron transport</keyword>
<keyword evidence="12" id="KW-0862">Zinc</keyword>
<feature type="domain" description="Phytocyanin" evidence="16">
    <location>
        <begin position="883"/>
        <end position="982"/>
    </location>
</feature>
<feature type="transmembrane region" description="Helical" evidence="13">
    <location>
        <begin position="131"/>
        <end position="153"/>
    </location>
</feature>
<evidence type="ECO:0000259" key="15">
    <source>
        <dbReference type="PROSITE" id="PS50158"/>
    </source>
</evidence>
<dbReference type="Proteomes" id="UP000525078">
    <property type="component" value="Unassembled WGS sequence"/>
</dbReference>
<dbReference type="GO" id="GO:0008270">
    <property type="term" value="F:zinc ion binding"/>
    <property type="evidence" value="ECO:0007669"/>
    <property type="project" value="UniProtKB-KW"/>
</dbReference>
<keyword evidence="4" id="KW-0479">Metal-binding</keyword>
<dbReference type="Pfam" id="PF14392">
    <property type="entry name" value="zf-CCHC_4"/>
    <property type="match status" value="1"/>
</dbReference>
<dbReference type="InterPro" id="IPR039391">
    <property type="entry name" value="Phytocyanin-like"/>
</dbReference>
<dbReference type="FunFam" id="2.60.40.420:FF:000067">
    <property type="entry name" value="Cupredoxin superfamily protein"/>
    <property type="match status" value="1"/>
</dbReference>
<evidence type="ECO:0000256" key="14">
    <source>
        <dbReference type="SAM" id="SignalP"/>
    </source>
</evidence>
<evidence type="ECO:0000256" key="13">
    <source>
        <dbReference type="SAM" id="Phobius"/>
    </source>
</evidence>
<comment type="subcellular location">
    <subcellularLocation>
        <location evidence="1">Membrane</location>
        <topology evidence="1">Single-pass type I membrane protein</topology>
    </subcellularLocation>
</comment>
<evidence type="ECO:0000313" key="18">
    <source>
        <dbReference type="Proteomes" id="UP000525078"/>
    </source>
</evidence>
<dbReference type="PANTHER" id="PTHR33021">
    <property type="entry name" value="BLUE COPPER PROTEIN"/>
    <property type="match status" value="1"/>
</dbReference>
<dbReference type="GO" id="GO:0005886">
    <property type="term" value="C:plasma membrane"/>
    <property type="evidence" value="ECO:0007669"/>
    <property type="project" value="TreeGrafter"/>
</dbReference>
<dbReference type="GO" id="GO:0009610">
    <property type="term" value="P:response to symbiotic fungus"/>
    <property type="evidence" value="ECO:0007669"/>
    <property type="project" value="UniProtKB-ARBA"/>
</dbReference>
<evidence type="ECO:0008006" key="19">
    <source>
        <dbReference type="Google" id="ProtNLM"/>
    </source>
</evidence>
<evidence type="ECO:0000256" key="2">
    <source>
        <dbReference type="ARBA" id="ARBA00022448"/>
    </source>
</evidence>
<keyword evidence="5 14" id="KW-0732">Signal</keyword>
<comment type="caution">
    <text evidence="17">The sequence shown here is derived from an EMBL/GenBank/DDBJ whole genome shotgun (WGS) entry which is preliminary data.</text>
</comment>
<evidence type="ECO:0000313" key="17">
    <source>
        <dbReference type="EMBL" id="KAF4367458.1"/>
    </source>
</evidence>
<dbReference type="AlphaFoldDB" id="A0A7J6FA36"/>
<dbReference type="CDD" id="cd04216">
    <property type="entry name" value="Phytocyanin"/>
    <property type="match status" value="3"/>
</dbReference>
<feature type="domain" description="Phytocyanin" evidence="16">
    <location>
        <begin position="23"/>
        <end position="122"/>
    </location>
</feature>
<keyword evidence="8" id="KW-0186">Copper</keyword>
<dbReference type="PANTHER" id="PTHR33021:SF339">
    <property type="entry name" value="OS07G0570600 PROTEIN"/>
    <property type="match status" value="1"/>
</dbReference>
<dbReference type="GO" id="GO:0003676">
    <property type="term" value="F:nucleic acid binding"/>
    <property type="evidence" value="ECO:0007669"/>
    <property type="project" value="InterPro"/>
</dbReference>
<dbReference type="Pfam" id="PF14111">
    <property type="entry name" value="DUF4283"/>
    <property type="match status" value="1"/>
</dbReference>
<evidence type="ECO:0000256" key="4">
    <source>
        <dbReference type="ARBA" id="ARBA00022723"/>
    </source>
</evidence>
<dbReference type="PROSITE" id="PS50158">
    <property type="entry name" value="ZF_CCHC"/>
    <property type="match status" value="1"/>
</dbReference>
<dbReference type="InterPro" id="IPR025558">
    <property type="entry name" value="DUF4283"/>
</dbReference>
<evidence type="ECO:0000256" key="8">
    <source>
        <dbReference type="ARBA" id="ARBA00023008"/>
    </source>
</evidence>
<evidence type="ECO:0000256" key="9">
    <source>
        <dbReference type="ARBA" id="ARBA00023136"/>
    </source>
</evidence>
<evidence type="ECO:0000256" key="1">
    <source>
        <dbReference type="ARBA" id="ARBA00004479"/>
    </source>
</evidence>
<keyword evidence="12" id="KW-0863">Zinc-finger</keyword>
<dbReference type="Gene3D" id="2.60.40.420">
    <property type="entry name" value="Cupredoxins - blue copper proteins"/>
    <property type="match status" value="3"/>
</dbReference>
<keyword evidence="3 13" id="KW-0812">Transmembrane</keyword>
<proteinExistence type="predicted"/>
<keyword evidence="2" id="KW-0813">Transport</keyword>
<evidence type="ECO:0000256" key="5">
    <source>
        <dbReference type="ARBA" id="ARBA00022729"/>
    </source>
</evidence>
<keyword evidence="9 13" id="KW-0472">Membrane</keyword>
<reference evidence="17 18" key="1">
    <citation type="journal article" date="2020" name="bioRxiv">
        <title>Sequence and annotation of 42 cannabis genomes reveals extensive copy number variation in cannabinoid synthesis and pathogen resistance genes.</title>
        <authorList>
            <person name="Mckernan K.J."/>
            <person name="Helbert Y."/>
            <person name="Kane L.T."/>
            <person name="Ebling H."/>
            <person name="Zhang L."/>
            <person name="Liu B."/>
            <person name="Eaton Z."/>
            <person name="Mclaughlin S."/>
            <person name="Kingan S."/>
            <person name="Baybayan P."/>
            <person name="Concepcion G."/>
            <person name="Jordan M."/>
            <person name="Riva A."/>
            <person name="Barbazuk W."/>
            <person name="Harkins T."/>
        </authorList>
    </citation>
    <scope>NUCLEOTIDE SEQUENCE [LARGE SCALE GENOMIC DNA]</scope>
    <source>
        <strain evidence="18">cv. Jamaican Lion 4</strain>
        <tissue evidence="17">Leaf</tissue>
    </source>
</reference>
<feature type="domain" description="Phytocyanin" evidence="16">
    <location>
        <begin position="149"/>
        <end position="207"/>
    </location>
</feature>
<evidence type="ECO:0000256" key="10">
    <source>
        <dbReference type="ARBA" id="ARBA00023157"/>
    </source>
</evidence>
<dbReference type="GO" id="GO:0009055">
    <property type="term" value="F:electron transfer activity"/>
    <property type="evidence" value="ECO:0007669"/>
    <property type="project" value="InterPro"/>
</dbReference>
<name>A0A7J6FA36_CANSA</name>
<evidence type="ECO:0000256" key="11">
    <source>
        <dbReference type="ARBA" id="ARBA00023180"/>
    </source>
</evidence>
<evidence type="ECO:0000256" key="3">
    <source>
        <dbReference type="ARBA" id="ARBA00022692"/>
    </source>
</evidence>
<dbReference type="SUPFAM" id="SSF49503">
    <property type="entry name" value="Cupredoxins"/>
    <property type="match status" value="3"/>
</dbReference>
<evidence type="ECO:0000256" key="7">
    <source>
        <dbReference type="ARBA" id="ARBA00022989"/>
    </source>
</evidence>
<feature type="signal peptide" evidence="14">
    <location>
        <begin position="1"/>
        <end position="22"/>
    </location>
</feature>
<organism evidence="17 18">
    <name type="scientific">Cannabis sativa</name>
    <name type="common">Hemp</name>
    <name type="synonym">Marijuana</name>
    <dbReference type="NCBI Taxonomy" id="3483"/>
    <lineage>
        <taxon>Eukaryota</taxon>
        <taxon>Viridiplantae</taxon>
        <taxon>Streptophyta</taxon>
        <taxon>Embryophyta</taxon>
        <taxon>Tracheophyta</taxon>
        <taxon>Spermatophyta</taxon>
        <taxon>Magnoliopsida</taxon>
        <taxon>eudicotyledons</taxon>
        <taxon>Gunneridae</taxon>
        <taxon>Pentapetalae</taxon>
        <taxon>rosids</taxon>
        <taxon>fabids</taxon>
        <taxon>Rosales</taxon>
        <taxon>Cannabaceae</taxon>
        <taxon>Cannabis</taxon>
    </lineage>
</organism>
<keyword evidence="10" id="KW-1015">Disulfide bond</keyword>
<dbReference type="InterPro" id="IPR001878">
    <property type="entry name" value="Znf_CCHC"/>
</dbReference>
<evidence type="ECO:0000256" key="6">
    <source>
        <dbReference type="ARBA" id="ARBA00022982"/>
    </source>
</evidence>
<gene>
    <name evidence="17" type="ORF">F8388_025876</name>
</gene>
<feature type="domain" description="CCHC-type" evidence="15">
    <location>
        <begin position="440"/>
        <end position="454"/>
    </location>
</feature>
<dbReference type="InterPro" id="IPR003245">
    <property type="entry name" value="Phytocyanin_dom"/>
</dbReference>
<dbReference type="InterPro" id="IPR008972">
    <property type="entry name" value="Cupredoxin"/>
</dbReference>
<dbReference type="EMBL" id="JAATIP010000143">
    <property type="protein sequence ID" value="KAF4367458.1"/>
    <property type="molecule type" value="Genomic_DNA"/>
</dbReference>
<dbReference type="Pfam" id="PF02298">
    <property type="entry name" value="Cu_bind_like"/>
    <property type="match status" value="3"/>
</dbReference>
<evidence type="ECO:0000256" key="12">
    <source>
        <dbReference type="PROSITE-ProRule" id="PRU00047"/>
    </source>
</evidence>
<protein>
    <recommendedName>
        <fullName evidence="19">Phytocyanin domain-containing protein</fullName>
    </recommendedName>
</protein>
<dbReference type="FunFam" id="2.60.40.420:FF:000034">
    <property type="entry name" value="Cupredoxin superfamily protein"/>
    <property type="match status" value="1"/>
</dbReference>
<dbReference type="PROSITE" id="PS51485">
    <property type="entry name" value="PHYTOCYANIN"/>
    <property type="match status" value="3"/>
</dbReference>
<feature type="chain" id="PRO_5029844312" description="Phytocyanin domain-containing protein" evidence="14">
    <location>
        <begin position="23"/>
        <end position="989"/>
    </location>
</feature>
<dbReference type="InterPro" id="IPR025836">
    <property type="entry name" value="Zn_knuckle_CX2CX4HX4C"/>
</dbReference>
<evidence type="ECO:0000259" key="16">
    <source>
        <dbReference type="PROSITE" id="PS51485"/>
    </source>
</evidence>
<accession>A0A7J6FA36</accession>
<sequence length="989" mass="109166">MAKSFPLVAIFVFAMAVNVCYAVDYIVGDSAGWNPGVDFNAWAASKTFTVRDSLVFRYTKGAHNVVQVNQISDYANCYSGQSVPLTSGNDIIPLRSSGAKYFISSVKDDCAKGQKLTINIYFNIMAFSNRFLNVIVVVAIVLPTIAIATDYIVGDDKGWTNDNFDYQAWAKDKNFTVGDVLVFNYKSGSHNVYKVDGAGFMSCNTTNRSPFMGRVESTFTIVNLLCFLSILRVLSMDLELVNRLAEVLSLDDVDGPVLALNKAGVEEGKKRLDLCLVGKVIGPRPANKDGIENAMKGIQKLNHRFQVEELSSKNVFRFFFSSREERQRVYGGGPWTIDKQLICFVKPMGLGEISKMNFDFTYFWISINNVPLACMTELFAREWDERIGKLEDIKLVNGTMKVRVRMNITEPLKRGLRVAVDELGNEVSLLFQYEHLPDFCFDCGIIGHKALDCPLRDFVGDNPRPDRGRYGSWMCAPSSPPHDRFWYQKKRDNSPSNRLIMSMGAASRILFVVERGRVRYSGPTQEELAPTSVLEGRERDKEVKAGHATGQNVSVAPGVPSPTDGTQSGVAHMNGIDLGKLVPTSETDVTIEPLGDEIANRGAVGECSLLHALPDCGKGKCMMEGDCSMDVASGSADGKEAENVVGKMVHHSMHGLNNVDKGKGVLDLSSQVEFSFTQALQQTFEPLIHAQKAKTWKRLNSSCGRGSKGTSKPSSFPISPKLSHVLVANAKNKVSPKVGGGGKRKMDVDVHNENVKKGRLEEQSDVVPENVSNLLAKPAPGAMSILCWNARGLGNPGALTALRTVVRKFFPSLVFLSETKLYGGWAEDVPLDNQESILDIFRRCADRLGAWNKSKFGSIPKLKIIMLVLIATIIVVPKMAFGTEYVVGDENGWKPNFNYSDWTKDKMFMVGDTLVFNYNSLVHDVYKVNGSDFNDCIARPGSEVLRSGNDVVTLNTTGNKWYLCSKSNHCDLGQKLKISVMDMMMIIKS</sequence>